<dbReference type="SMART" id="SM00205">
    <property type="entry name" value="THN"/>
    <property type="match status" value="1"/>
</dbReference>
<dbReference type="PANTHER" id="PTHR31048">
    <property type="entry name" value="OS03G0233200 PROTEIN"/>
    <property type="match status" value="1"/>
</dbReference>
<feature type="compositionally biased region" description="Low complexity" evidence="2">
    <location>
        <begin position="331"/>
        <end position="340"/>
    </location>
</feature>
<dbReference type="InterPro" id="IPR001878">
    <property type="entry name" value="Znf_CCHC"/>
</dbReference>
<proteinExistence type="predicted"/>
<dbReference type="AlphaFoldDB" id="A0AA88RT70"/>
<evidence type="ECO:0000313" key="5">
    <source>
        <dbReference type="Proteomes" id="UP001187471"/>
    </source>
</evidence>
<reference evidence="4" key="1">
    <citation type="submission" date="2022-12" db="EMBL/GenBank/DDBJ databases">
        <title>Draft genome assemblies for two species of Escallonia (Escalloniales).</title>
        <authorList>
            <person name="Chanderbali A."/>
            <person name="Dervinis C."/>
            <person name="Anghel I."/>
            <person name="Soltis D."/>
            <person name="Soltis P."/>
            <person name="Zapata F."/>
        </authorList>
    </citation>
    <scope>NUCLEOTIDE SEQUENCE</scope>
    <source>
        <strain evidence="4">UCBG92.1500</strain>
        <tissue evidence="4">Leaf</tissue>
    </source>
</reference>
<dbReference type="GO" id="GO:0008270">
    <property type="term" value="F:zinc ion binding"/>
    <property type="evidence" value="ECO:0007669"/>
    <property type="project" value="UniProtKB-KW"/>
</dbReference>
<dbReference type="SUPFAM" id="SSF49870">
    <property type="entry name" value="Osmotin, thaumatin-like protein"/>
    <property type="match status" value="1"/>
</dbReference>
<evidence type="ECO:0000259" key="3">
    <source>
        <dbReference type="PROSITE" id="PS50158"/>
    </source>
</evidence>
<dbReference type="InterPro" id="IPR017949">
    <property type="entry name" value="Thaumatin_CS"/>
</dbReference>
<dbReference type="EMBL" id="JAVXUO010000639">
    <property type="protein sequence ID" value="KAK2990488.1"/>
    <property type="molecule type" value="Genomic_DNA"/>
</dbReference>
<dbReference type="InterPro" id="IPR037176">
    <property type="entry name" value="Osmotin/thaumatin-like_sf"/>
</dbReference>
<dbReference type="Pfam" id="PF14111">
    <property type="entry name" value="DUF4283"/>
    <property type="match status" value="1"/>
</dbReference>
<dbReference type="GO" id="GO:0003676">
    <property type="term" value="F:nucleic acid binding"/>
    <property type="evidence" value="ECO:0007669"/>
    <property type="project" value="InterPro"/>
</dbReference>
<feature type="compositionally biased region" description="Basic and acidic residues" evidence="2">
    <location>
        <begin position="273"/>
        <end position="292"/>
    </location>
</feature>
<dbReference type="InterPro" id="IPR025558">
    <property type="entry name" value="DUF4283"/>
</dbReference>
<dbReference type="PROSITE" id="PS51367">
    <property type="entry name" value="THAUMATIN_2"/>
    <property type="match status" value="1"/>
</dbReference>
<comment type="caution">
    <text evidence="4">The sequence shown here is derived from an EMBL/GenBank/DDBJ whole genome shotgun (WGS) entry which is preliminary data.</text>
</comment>
<dbReference type="InterPro" id="IPR025836">
    <property type="entry name" value="Zn_knuckle_CX2CX4HX4C"/>
</dbReference>
<protein>
    <recommendedName>
        <fullName evidence="3">CCHC-type domain-containing protein</fullName>
    </recommendedName>
</protein>
<dbReference type="Proteomes" id="UP001187471">
    <property type="component" value="Unassembled WGS sequence"/>
</dbReference>
<keyword evidence="1" id="KW-0862">Zinc</keyword>
<evidence type="ECO:0000256" key="2">
    <source>
        <dbReference type="SAM" id="MobiDB-lite"/>
    </source>
</evidence>
<gene>
    <name evidence="4" type="ORF">RJ640_004190</name>
</gene>
<dbReference type="Gene3D" id="2.60.110.10">
    <property type="entry name" value="Thaumatin"/>
    <property type="match status" value="1"/>
</dbReference>
<dbReference type="SUPFAM" id="SSF57756">
    <property type="entry name" value="Retrovirus zinc finger-like domains"/>
    <property type="match status" value="1"/>
</dbReference>
<dbReference type="InterPro" id="IPR036875">
    <property type="entry name" value="Znf_CCHC_sf"/>
</dbReference>
<feature type="compositionally biased region" description="Polar residues" evidence="2">
    <location>
        <begin position="293"/>
        <end position="307"/>
    </location>
</feature>
<dbReference type="Pfam" id="PF14392">
    <property type="entry name" value="zf-CCHC_4"/>
    <property type="match status" value="1"/>
</dbReference>
<evidence type="ECO:0000256" key="1">
    <source>
        <dbReference type="PROSITE-ProRule" id="PRU00047"/>
    </source>
</evidence>
<evidence type="ECO:0000313" key="4">
    <source>
        <dbReference type="EMBL" id="KAK2990488.1"/>
    </source>
</evidence>
<dbReference type="Pfam" id="PF00314">
    <property type="entry name" value="Thaumatin"/>
    <property type="match status" value="1"/>
</dbReference>
<dbReference type="InterPro" id="IPR001938">
    <property type="entry name" value="Thaumatin"/>
</dbReference>
<keyword evidence="5" id="KW-1185">Reference proteome</keyword>
<feature type="compositionally biased region" description="Polar residues" evidence="2">
    <location>
        <begin position="341"/>
        <end position="371"/>
    </location>
</feature>
<keyword evidence="1" id="KW-0863">Zinc-finger</keyword>
<keyword evidence="1" id="KW-0479">Metal-binding</keyword>
<dbReference type="PROSITE" id="PS00316">
    <property type="entry name" value="THAUMATIN_1"/>
    <property type="match status" value="1"/>
</dbReference>
<name>A0AA88RT70_9ASTE</name>
<accession>A0AA88RT70</accession>
<feature type="region of interest" description="Disordered" evidence="2">
    <location>
        <begin position="267"/>
        <end position="402"/>
    </location>
</feature>
<feature type="domain" description="CCHC-type" evidence="3">
    <location>
        <begin position="202"/>
        <end position="216"/>
    </location>
</feature>
<sequence>MDSLIVKTNALHCEDLDDLEPDDLNASKEYALTLLAKIISSRKLNTKAVQSILQKAWSPTRGMKFHSQQDNIFRITLNHEWDRDRILKARPWSVMSSHVVVRDWPPHLAMDEIDFSQSPFWIRISGLPPNLMTKSNAEKIGSKIGKVLEVDFTADGKIAWLRFMRIQVMMNINQPLLTGFPRKKDSKMTWTRLQYERLPDFCFICGRLGHTNRGCPHPPLELPANMSTPFGPWLRAEYSDRCPLTASWNPPVNGAWQGSFNRLPDIDGVSISDHSREKSPHTPDGIPEKEKASSSLPPTIGTTTQKPINGFLQPPISEDEHREPSLPLPFFPLFKTLPTKETSPTASNHNTEPDDNQTNQIETNHTDSPTGKKTLHKRKSNFDQPPNTKKVEVAHSPQNHSHPLPCPSQIPACPLLTVEIAVNKPPSIKGGHGTPPLTTTIFMLEPGESASLLIPPSWSGQFWARTLCSYGLTGRFNCLTGDCGTGSEECVSAQTVPPVTVAKFDISGDGGVNFYGVSAARGYNLAILVVPQGDVERNCMATACVNSPDGPSETAGSCTVTCFAFGDPANCCIGADAPADTCEPSYYSFYFGSRCPRAYRCVDDDGKEKNRTFACSLADYHITFCPHPSPATGDKVAAGGGTQPSAAWKTKRLLNRLSIEPKAKRP</sequence>
<organism evidence="4 5">
    <name type="scientific">Escallonia rubra</name>
    <dbReference type="NCBI Taxonomy" id="112253"/>
    <lineage>
        <taxon>Eukaryota</taxon>
        <taxon>Viridiplantae</taxon>
        <taxon>Streptophyta</taxon>
        <taxon>Embryophyta</taxon>
        <taxon>Tracheophyta</taxon>
        <taxon>Spermatophyta</taxon>
        <taxon>Magnoliopsida</taxon>
        <taxon>eudicotyledons</taxon>
        <taxon>Gunneridae</taxon>
        <taxon>Pentapetalae</taxon>
        <taxon>asterids</taxon>
        <taxon>campanulids</taxon>
        <taxon>Escalloniales</taxon>
        <taxon>Escalloniaceae</taxon>
        <taxon>Escallonia</taxon>
    </lineage>
</organism>
<dbReference type="PROSITE" id="PS50158">
    <property type="entry name" value="ZF_CCHC"/>
    <property type="match status" value="1"/>
</dbReference>